<proteinExistence type="predicted"/>
<evidence type="ECO:0000313" key="2">
    <source>
        <dbReference type="EMBL" id="KAK4413142.1"/>
    </source>
</evidence>
<evidence type="ECO:0000256" key="1">
    <source>
        <dbReference type="SAM" id="MobiDB-lite"/>
    </source>
</evidence>
<dbReference type="Proteomes" id="UP001293254">
    <property type="component" value="Unassembled WGS sequence"/>
</dbReference>
<keyword evidence="3" id="KW-1185">Reference proteome</keyword>
<dbReference type="AlphaFoldDB" id="A0AAE1XKJ7"/>
<feature type="region of interest" description="Disordered" evidence="1">
    <location>
        <begin position="1"/>
        <end position="41"/>
    </location>
</feature>
<reference evidence="2" key="2">
    <citation type="journal article" date="2024" name="Plant">
        <title>Genomic evolution and insights into agronomic trait innovations of Sesamum species.</title>
        <authorList>
            <person name="Miao H."/>
            <person name="Wang L."/>
            <person name="Qu L."/>
            <person name="Liu H."/>
            <person name="Sun Y."/>
            <person name="Le M."/>
            <person name="Wang Q."/>
            <person name="Wei S."/>
            <person name="Zheng Y."/>
            <person name="Lin W."/>
            <person name="Duan Y."/>
            <person name="Cao H."/>
            <person name="Xiong S."/>
            <person name="Wang X."/>
            <person name="Wei L."/>
            <person name="Li C."/>
            <person name="Ma Q."/>
            <person name="Ju M."/>
            <person name="Zhao R."/>
            <person name="Li G."/>
            <person name="Mu C."/>
            <person name="Tian Q."/>
            <person name="Mei H."/>
            <person name="Zhang T."/>
            <person name="Gao T."/>
            <person name="Zhang H."/>
        </authorList>
    </citation>
    <scope>NUCLEOTIDE SEQUENCE</scope>
    <source>
        <strain evidence="2">3651</strain>
    </source>
</reference>
<feature type="compositionally biased region" description="Basic and acidic residues" evidence="1">
    <location>
        <begin position="1"/>
        <end position="16"/>
    </location>
</feature>
<dbReference type="EMBL" id="JACGWO010000012">
    <property type="protein sequence ID" value="KAK4413142.1"/>
    <property type="molecule type" value="Genomic_DNA"/>
</dbReference>
<accession>A0AAE1XKJ7</accession>
<protein>
    <submittedName>
        <fullName evidence="2">Uncharacterized protein</fullName>
    </submittedName>
</protein>
<comment type="caution">
    <text evidence="2">The sequence shown here is derived from an EMBL/GenBank/DDBJ whole genome shotgun (WGS) entry which is preliminary data.</text>
</comment>
<feature type="compositionally biased region" description="Polar residues" evidence="1">
    <location>
        <begin position="17"/>
        <end position="29"/>
    </location>
</feature>
<evidence type="ECO:0000313" key="3">
    <source>
        <dbReference type="Proteomes" id="UP001293254"/>
    </source>
</evidence>
<organism evidence="2 3">
    <name type="scientific">Sesamum alatum</name>
    <dbReference type="NCBI Taxonomy" id="300844"/>
    <lineage>
        <taxon>Eukaryota</taxon>
        <taxon>Viridiplantae</taxon>
        <taxon>Streptophyta</taxon>
        <taxon>Embryophyta</taxon>
        <taxon>Tracheophyta</taxon>
        <taxon>Spermatophyta</taxon>
        <taxon>Magnoliopsida</taxon>
        <taxon>eudicotyledons</taxon>
        <taxon>Gunneridae</taxon>
        <taxon>Pentapetalae</taxon>
        <taxon>asterids</taxon>
        <taxon>lamiids</taxon>
        <taxon>Lamiales</taxon>
        <taxon>Pedaliaceae</taxon>
        <taxon>Sesamum</taxon>
    </lineage>
</organism>
<reference evidence="2" key="1">
    <citation type="submission" date="2020-06" db="EMBL/GenBank/DDBJ databases">
        <authorList>
            <person name="Li T."/>
            <person name="Hu X."/>
            <person name="Zhang T."/>
            <person name="Song X."/>
            <person name="Zhang H."/>
            <person name="Dai N."/>
            <person name="Sheng W."/>
            <person name="Hou X."/>
            <person name="Wei L."/>
        </authorList>
    </citation>
    <scope>NUCLEOTIDE SEQUENCE</scope>
    <source>
        <strain evidence="2">3651</strain>
        <tissue evidence="2">Leaf</tissue>
    </source>
</reference>
<name>A0AAE1XKJ7_9LAMI</name>
<gene>
    <name evidence="2" type="ORF">Salat_2726700</name>
</gene>
<sequence>MAAGDIDDHPPSKDLSKSPSCLENPQNAAQMGAHSPVNSSPSALACLASPPSSSAKRSPFFAHGSSYVDVLKGLTHQPILKPLVSLRLLTAKSMSNILPIQQWLIRGWFSPFFMMFAPPP</sequence>